<dbReference type="GO" id="GO:0006281">
    <property type="term" value="P:DNA repair"/>
    <property type="evidence" value="ECO:0007669"/>
    <property type="project" value="UniProtKB-ARBA"/>
</dbReference>
<dbReference type="SUPFAM" id="SSF52980">
    <property type="entry name" value="Restriction endonuclease-like"/>
    <property type="match status" value="1"/>
</dbReference>
<dbReference type="PANTHER" id="PTHR46609">
    <property type="entry name" value="EXONUCLEASE, PHAGE-TYPE/RECB, C-TERMINAL DOMAIN-CONTAINING PROTEIN"/>
    <property type="match status" value="1"/>
</dbReference>
<organism evidence="2 3">
    <name type="scientific">Chlamydomonas eustigma</name>
    <dbReference type="NCBI Taxonomy" id="1157962"/>
    <lineage>
        <taxon>Eukaryota</taxon>
        <taxon>Viridiplantae</taxon>
        <taxon>Chlorophyta</taxon>
        <taxon>core chlorophytes</taxon>
        <taxon>Chlorophyceae</taxon>
        <taxon>CS clade</taxon>
        <taxon>Chlamydomonadales</taxon>
        <taxon>Chlamydomonadaceae</taxon>
        <taxon>Chlamydomonas</taxon>
    </lineage>
</organism>
<dbReference type="Proteomes" id="UP000232323">
    <property type="component" value="Unassembled WGS sequence"/>
</dbReference>
<dbReference type="InterPro" id="IPR017482">
    <property type="entry name" value="Lambda-type_endonuclease"/>
</dbReference>
<dbReference type="Pfam" id="PF09588">
    <property type="entry name" value="YqaJ"/>
    <property type="match status" value="1"/>
</dbReference>
<sequence>MIADRAISRGCVDAVELQRVLELVFHVPPDYASSRLAKIQGYKMLLAKLSEHPVIEQKSEEWLRVRQSIVTASDLAQALGHGKFGTQKEFLIKKSGYEEQKFDAECPPLKWGIMFEDIACAIYERRNSCKVLPFGLIRHPTIQHFGASPDGVTENGVMLEIKCPYRRKITNEVPEQYYYQIQGQLDVCNLEECDYLECEFRLLESDQDLDSVDVNEIGAIIEEDSKFTYSPVSIDATEVRDWVQANKTNHSNIKYWALELANVIRVKRDRCFFERKMKDLLPVWEKVLEYRNNKAKYDEDMYRPKPRDFIGTDGPHKGLILYHERQAASYRARNLANNTDSEIANYKTFSRIACNFVFPEGITRPRPKVARGENANEVYNVRLGKALHQVEEALAKDPQLIEKCSPKMHLVVRAIANSTGSCVLYSEFRTAEGIRLLEYIASISSHET</sequence>
<dbReference type="InterPro" id="IPR019080">
    <property type="entry name" value="YqaJ_viral_recombinase"/>
</dbReference>
<evidence type="ECO:0000313" key="2">
    <source>
        <dbReference type="EMBL" id="GAX85139.1"/>
    </source>
</evidence>
<gene>
    <name evidence="2" type="ORF">CEUSTIGMA_g12558.t1</name>
</gene>
<protein>
    <recommendedName>
        <fullName evidence="1">YqaJ viral recombinase domain-containing protein</fullName>
    </recommendedName>
</protein>
<dbReference type="NCBIfam" id="TIGR03033">
    <property type="entry name" value="phage_rel_nuc"/>
    <property type="match status" value="1"/>
</dbReference>
<feature type="domain" description="YqaJ viral recombinase" evidence="1">
    <location>
        <begin position="61"/>
        <end position="189"/>
    </location>
</feature>
<comment type="caution">
    <text evidence="2">The sequence shown here is derived from an EMBL/GenBank/DDBJ whole genome shotgun (WGS) entry which is preliminary data.</text>
</comment>
<dbReference type="AlphaFoldDB" id="A0A250XQB5"/>
<dbReference type="PANTHER" id="PTHR46609:SF6">
    <property type="entry name" value="EXONUCLEASE, PHAGE-TYPE_RECB, C-TERMINAL DOMAIN-CONTAINING PROTEIN-RELATED"/>
    <property type="match status" value="1"/>
</dbReference>
<dbReference type="InterPro" id="IPR011335">
    <property type="entry name" value="Restrct_endonuc-II-like"/>
</dbReference>
<dbReference type="CDD" id="cd22343">
    <property type="entry name" value="PDDEXK_lambda_exonuclease-like"/>
    <property type="match status" value="1"/>
</dbReference>
<proteinExistence type="predicted"/>
<accession>A0A250XQB5</accession>
<keyword evidence="3" id="KW-1185">Reference proteome</keyword>
<dbReference type="InterPro" id="IPR011604">
    <property type="entry name" value="PDDEXK-like_dom_sf"/>
</dbReference>
<name>A0A250XQB5_9CHLO</name>
<evidence type="ECO:0000313" key="3">
    <source>
        <dbReference type="Proteomes" id="UP000232323"/>
    </source>
</evidence>
<feature type="non-terminal residue" evidence="2">
    <location>
        <position position="448"/>
    </location>
</feature>
<dbReference type="InterPro" id="IPR051703">
    <property type="entry name" value="NF-kappa-B_Signaling_Reg"/>
</dbReference>
<dbReference type="Gene3D" id="3.90.320.10">
    <property type="match status" value="1"/>
</dbReference>
<reference evidence="2 3" key="1">
    <citation type="submission" date="2017-08" db="EMBL/GenBank/DDBJ databases">
        <title>Acidophilic green algal genome provides insights into adaptation to an acidic environment.</title>
        <authorList>
            <person name="Hirooka S."/>
            <person name="Hirose Y."/>
            <person name="Kanesaki Y."/>
            <person name="Higuchi S."/>
            <person name="Fujiwara T."/>
            <person name="Onuma R."/>
            <person name="Era A."/>
            <person name="Ohbayashi R."/>
            <person name="Uzuka A."/>
            <person name="Nozaki H."/>
            <person name="Yoshikawa H."/>
            <person name="Miyagishima S.Y."/>
        </authorList>
    </citation>
    <scope>NUCLEOTIDE SEQUENCE [LARGE SCALE GENOMIC DNA]</scope>
    <source>
        <strain evidence="2 3">NIES-2499</strain>
    </source>
</reference>
<dbReference type="OrthoDB" id="551123at2759"/>
<dbReference type="EMBL" id="BEGY01000152">
    <property type="protein sequence ID" value="GAX85139.1"/>
    <property type="molecule type" value="Genomic_DNA"/>
</dbReference>
<evidence type="ECO:0000259" key="1">
    <source>
        <dbReference type="Pfam" id="PF09588"/>
    </source>
</evidence>